<feature type="transmembrane region" description="Helical" evidence="1">
    <location>
        <begin position="138"/>
        <end position="159"/>
    </location>
</feature>
<proteinExistence type="predicted"/>
<reference evidence="2 3" key="1">
    <citation type="submission" date="2016-04" db="EMBL/GenBank/DDBJ databases">
        <title>Draft Genome Sequences of Staphylococcus capitis Strain H36, S. capitis Strain H65, S. cohnii Strain H62, S. hominis Strain H69, Mycobacterium iranicum Strain H39, Plantibacter sp. Strain H53, Pseudomonas oryzihabitans Strain H72, and Microbacterium sp. Strain H83, isolated from residential settings.</title>
        <authorList>
            <person name="Lymperopoulou D."/>
            <person name="Adams R.I."/>
            <person name="Lindow S."/>
            <person name="Coil D.A."/>
            <person name="Jospin G."/>
            <person name="Eisen J.A."/>
        </authorList>
    </citation>
    <scope>NUCLEOTIDE SEQUENCE [LARGE SCALE GENOMIC DNA]</scope>
    <source>
        <strain evidence="2 3">H39</strain>
    </source>
</reference>
<feature type="transmembrane region" description="Helical" evidence="1">
    <location>
        <begin position="38"/>
        <end position="56"/>
    </location>
</feature>
<sequence>MLTIPPFVWRHGAVLRALIVGGAAGVCTGVLAWLDSGFWFAGVIVLLVVGACYGTWMARRMVRYWPESVALSGGDRVEVARAARRGVPLADGRLADAVAAYSRGMHAAAEDARMLRWVIVVVLAVGVGVAVWDGFFGSWGNFIASAGYLLALFAEVFWWPGRKKALLANSVRAAAFRR</sequence>
<name>A0A178LDQ7_MYCIR</name>
<keyword evidence="1" id="KW-1133">Transmembrane helix</keyword>
<keyword evidence="1" id="KW-0812">Transmembrane</keyword>
<protein>
    <submittedName>
        <fullName evidence="2">Uncharacterized protein</fullName>
    </submittedName>
</protein>
<feature type="transmembrane region" description="Helical" evidence="1">
    <location>
        <begin position="114"/>
        <end position="132"/>
    </location>
</feature>
<organism evidence="2 3">
    <name type="scientific">Mycolicibacterium iranicum</name>
    <name type="common">Mycobacterium iranicum</name>
    <dbReference type="NCBI Taxonomy" id="912594"/>
    <lineage>
        <taxon>Bacteria</taxon>
        <taxon>Bacillati</taxon>
        <taxon>Actinomycetota</taxon>
        <taxon>Actinomycetes</taxon>
        <taxon>Mycobacteriales</taxon>
        <taxon>Mycobacteriaceae</taxon>
        <taxon>Mycolicibacterium</taxon>
    </lineage>
</organism>
<evidence type="ECO:0000256" key="1">
    <source>
        <dbReference type="SAM" id="Phobius"/>
    </source>
</evidence>
<evidence type="ECO:0000313" key="3">
    <source>
        <dbReference type="Proteomes" id="UP000078396"/>
    </source>
</evidence>
<accession>A0A178LDQ7</accession>
<feature type="transmembrane region" description="Helical" evidence="1">
    <location>
        <begin position="12"/>
        <end position="32"/>
    </location>
</feature>
<dbReference type="AlphaFoldDB" id="A0A178LDQ7"/>
<dbReference type="RefSeq" id="WP_064285011.1">
    <property type="nucleotide sequence ID" value="NZ_LWCS01000076.1"/>
</dbReference>
<gene>
    <name evidence="2" type="ORF">A4X20_10395</name>
</gene>
<dbReference type="OrthoDB" id="4725455at2"/>
<dbReference type="Proteomes" id="UP000078396">
    <property type="component" value="Unassembled WGS sequence"/>
</dbReference>
<dbReference type="EMBL" id="LWCS01000076">
    <property type="protein sequence ID" value="OAN28598.1"/>
    <property type="molecule type" value="Genomic_DNA"/>
</dbReference>
<comment type="caution">
    <text evidence="2">The sequence shown here is derived from an EMBL/GenBank/DDBJ whole genome shotgun (WGS) entry which is preliminary data.</text>
</comment>
<evidence type="ECO:0000313" key="2">
    <source>
        <dbReference type="EMBL" id="OAN28598.1"/>
    </source>
</evidence>
<keyword evidence="1" id="KW-0472">Membrane</keyword>